<comment type="caution">
    <text evidence="2">The sequence shown here is derived from an EMBL/GenBank/DDBJ whole genome shotgun (WGS) entry which is preliminary data.</text>
</comment>
<reference evidence="2 3" key="1">
    <citation type="submission" date="2023-07" db="EMBL/GenBank/DDBJ databases">
        <title>Sorghum-associated microbial communities from plants grown in Nebraska, USA.</title>
        <authorList>
            <person name="Schachtman D."/>
        </authorList>
    </citation>
    <scope>NUCLEOTIDE SEQUENCE [LARGE SCALE GENOMIC DNA]</scope>
    <source>
        <strain evidence="2 3">4249</strain>
    </source>
</reference>
<dbReference type="PANTHER" id="PTHR13343:SF17">
    <property type="entry name" value="CELLULAR REPRESSOR OF E1A-STIMULATED GENES, ISOFORM A"/>
    <property type="match status" value="1"/>
</dbReference>
<evidence type="ECO:0000259" key="1">
    <source>
        <dbReference type="Pfam" id="PF01243"/>
    </source>
</evidence>
<dbReference type="InterPro" id="IPR012349">
    <property type="entry name" value="Split_barrel_FMN-bd"/>
</dbReference>
<accession>A0ABU1WPC6</accession>
<proteinExistence type="predicted"/>
<dbReference type="EMBL" id="JAVDWU010000005">
    <property type="protein sequence ID" value="MDR7150909.1"/>
    <property type="molecule type" value="Genomic_DNA"/>
</dbReference>
<keyword evidence="3" id="KW-1185">Reference proteome</keyword>
<sequence length="161" mass="17142">MSMKPDLAATLRSLLLEQQTAALATLHKGEPALSMVPYALLPEGQGFVIHVSRLAVHTADMLANPAVSLLVVAPAGSAASPQELVRASVQGWARQLPPESAEYANAKALYVARFPASEQTFSFSDFKLFVIEPRSVRFVGGFARATSILAGEFVSIMKGAE</sequence>
<dbReference type="PIRSF" id="PIRSF004633">
    <property type="entry name" value="UCP_PLP_oxd"/>
    <property type="match status" value="1"/>
</dbReference>
<dbReference type="InterPro" id="IPR011576">
    <property type="entry name" value="Pyridox_Oxase_N"/>
</dbReference>
<organism evidence="2 3">
    <name type="scientific">Hydrogenophaga palleronii</name>
    <dbReference type="NCBI Taxonomy" id="65655"/>
    <lineage>
        <taxon>Bacteria</taxon>
        <taxon>Pseudomonadati</taxon>
        <taxon>Pseudomonadota</taxon>
        <taxon>Betaproteobacteria</taxon>
        <taxon>Burkholderiales</taxon>
        <taxon>Comamonadaceae</taxon>
        <taxon>Hydrogenophaga</taxon>
    </lineage>
</organism>
<dbReference type="PANTHER" id="PTHR13343">
    <property type="entry name" value="CREG1 PROTEIN"/>
    <property type="match status" value="1"/>
</dbReference>
<dbReference type="SUPFAM" id="SSF50475">
    <property type="entry name" value="FMN-binding split barrel"/>
    <property type="match status" value="1"/>
</dbReference>
<feature type="domain" description="Pyridoxamine 5'-phosphate oxidase N-terminal" evidence="1">
    <location>
        <begin position="9"/>
        <end position="139"/>
    </location>
</feature>
<name>A0ABU1WPC6_9BURK</name>
<evidence type="ECO:0000313" key="2">
    <source>
        <dbReference type="EMBL" id="MDR7150909.1"/>
    </source>
</evidence>
<protein>
    <submittedName>
        <fullName evidence="2">Heme iron utilization protein</fullName>
    </submittedName>
</protein>
<dbReference type="Pfam" id="PF01243">
    <property type="entry name" value="PNPOx_N"/>
    <property type="match status" value="1"/>
</dbReference>
<gene>
    <name evidence="2" type="ORF">J2W49_002872</name>
</gene>
<dbReference type="Proteomes" id="UP001265700">
    <property type="component" value="Unassembled WGS sequence"/>
</dbReference>
<dbReference type="Gene3D" id="2.30.110.10">
    <property type="entry name" value="Electron Transport, Fmn-binding Protein, Chain A"/>
    <property type="match status" value="1"/>
</dbReference>
<evidence type="ECO:0000313" key="3">
    <source>
        <dbReference type="Proteomes" id="UP001265700"/>
    </source>
</evidence>
<dbReference type="InterPro" id="IPR014419">
    <property type="entry name" value="HutZ"/>
</dbReference>